<name>Q6Z7F8_ORYSJ</name>
<feature type="compositionally biased region" description="Gly residues" evidence="1">
    <location>
        <begin position="7"/>
        <end position="24"/>
    </location>
</feature>
<proteinExistence type="predicted"/>
<reference evidence="4" key="3">
    <citation type="journal article" date="2005" name="Nature">
        <title>The map-based sequence of the rice genome.</title>
        <authorList>
            <consortium name="International rice genome sequencing project (IRGSP)"/>
            <person name="Matsumoto T."/>
            <person name="Wu J."/>
            <person name="Kanamori H."/>
            <person name="Katayose Y."/>
            <person name="Fujisawa M."/>
            <person name="Namiki N."/>
            <person name="Mizuno H."/>
            <person name="Yamamoto K."/>
            <person name="Antonio B.A."/>
            <person name="Baba T."/>
            <person name="Sakata K."/>
            <person name="Nagamura Y."/>
            <person name="Aoki H."/>
            <person name="Arikawa K."/>
            <person name="Arita K."/>
            <person name="Bito T."/>
            <person name="Chiden Y."/>
            <person name="Fujitsuka N."/>
            <person name="Fukunaka R."/>
            <person name="Hamada M."/>
            <person name="Harada C."/>
            <person name="Hayashi A."/>
            <person name="Hijishita S."/>
            <person name="Honda M."/>
            <person name="Hosokawa S."/>
            <person name="Ichikawa Y."/>
            <person name="Idonuma A."/>
            <person name="Iijima M."/>
            <person name="Ikeda M."/>
            <person name="Ikeno M."/>
            <person name="Ito K."/>
            <person name="Ito S."/>
            <person name="Ito T."/>
            <person name="Ito Y."/>
            <person name="Ito Y."/>
            <person name="Iwabuchi A."/>
            <person name="Kamiya K."/>
            <person name="Karasawa W."/>
            <person name="Kurita K."/>
            <person name="Katagiri S."/>
            <person name="Kikuta A."/>
            <person name="Kobayashi H."/>
            <person name="Kobayashi N."/>
            <person name="Machita K."/>
            <person name="Maehara T."/>
            <person name="Masukawa M."/>
            <person name="Mizubayashi T."/>
            <person name="Mukai Y."/>
            <person name="Nagasaki H."/>
            <person name="Nagata Y."/>
            <person name="Naito S."/>
            <person name="Nakashima M."/>
            <person name="Nakama Y."/>
            <person name="Nakamichi Y."/>
            <person name="Nakamura M."/>
            <person name="Meguro A."/>
            <person name="Negishi M."/>
            <person name="Ohta I."/>
            <person name="Ohta T."/>
            <person name="Okamoto M."/>
            <person name="Ono N."/>
            <person name="Saji S."/>
            <person name="Sakaguchi M."/>
            <person name="Sakai K."/>
            <person name="Shibata M."/>
            <person name="Shimokawa T."/>
            <person name="Song J."/>
            <person name="Takazaki Y."/>
            <person name="Terasawa K."/>
            <person name="Tsugane M."/>
            <person name="Tsuji K."/>
            <person name="Ueda S."/>
            <person name="Waki K."/>
            <person name="Yamagata H."/>
            <person name="Yamamoto M."/>
            <person name="Yamamoto S."/>
            <person name="Yamane H."/>
            <person name="Yoshiki S."/>
            <person name="Yoshihara R."/>
            <person name="Yukawa K."/>
            <person name="Zhong H."/>
            <person name="Yano M."/>
            <person name="Yuan Q."/>
            <person name="Ouyang S."/>
            <person name="Liu J."/>
            <person name="Jones K.M."/>
            <person name="Gansberger K."/>
            <person name="Moffat K."/>
            <person name="Hill J."/>
            <person name="Bera J."/>
            <person name="Fadrosh D."/>
            <person name="Jin S."/>
            <person name="Johri S."/>
            <person name="Kim M."/>
            <person name="Overton L."/>
            <person name="Reardon M."/>
            <person name="Tsitrin T."/>
            <person name="Vuong H."/>
            <person name="Weaver B."/>
            <person name="Ciecko A."/>
            <person name="Tallon L."/>
            <person name="Jackson J."/>
            <person name="Pai G."/>
            <person name="Aken S.V."/>
            <person name="Utterback T."/>
            <person name="Reidmuller S."/>
            <person name="Feldblyum T."/>
            <person name="Hsiao J."/>
            <person name="Zismann V."/>
            <person name="Iobst S."/>
            <person name="de Vazeille A.R."/>
            <person name="Buell C.R."/>
            <person name="Ying K."/>
            <person name="Li Y."/>
            <person name="Lu T."/>
            <person name="Huang Y."/>
            <person name="Zhao Q."/>
            <person name="Feng Q."/>
            <person name="Zhang L."/>
            <person name="Zhu J."/>
            <person name="Weng Q."/>
            <person name="Mu J."/>
            <person name="Lu Y."/>
            <person name="Fan D."/>
            <person name="Liu Y."/>
            <person name="Guan J."/>
            <person name="Zhang Y."/>
            <person name="Yu S."/>
            <person name="Liu X."/>
            <person name="Zhang Y."/>
            <person name="Hong G."/>
            <person name="Han B."/>
            <person name="Choisne N."/>
            <person name="Demange N."/>
            <person name="Orjeda G."/>
            <person name="Samain S."/>
            <person name="Cattolico L."/>
            <person name="Pelletier E."/>
            <person name="Couloux A."/>
            <person name="Segurens B."/>
            <person name="Wincker P."/>
            <person name="D'Hont A."/>
            <person name="Scarpelli C."/>
            <person name="Weissenbach J."/>
            <person name="Salanoubat M."/>
            <person name="Quetier F."/>
            <person name="Yu Y."/>
            <person name="Kim H.R."/>
            <person name="Rambo T."/>
            <person name="Currie J."/>
            <person name="Collura K."/>
            <person name="Luo M."/>
            <person name="Yang T."/>
            <person name="Ammiraju J.S.S."/>
            <person name="Engler F."/>
            <person name="Soderlund C."/>
            <person name="Wing R.A."/>
            <person name="Palmer L.E."/>
            <person name="de la Bastide M."/>
            <person name="Spiegel L."/>
            <person name="Nascimento L."/>
            <person name="Zutavern T."/>
            <person name="O'Shaughnessy A."/>
            <person name="Dike S."/>
            <person name="Dedhia N."/>
            <person name="Preston R."/>
            <person name="Balija V."/>
            <person name="McCombie W.R."/>
            <person name="Chow T."/>
            <person name="Chen H."/>
            <person name="Chung M."/>
            <person name="Chen C."/>
            <person name="Shaw J."/>
            <person name="Wu H."/>
            <person name="Hsiao K."/>
            <person name="Chao Y."/>
            <person name="Chu M."/>
            <person name="Cheng C."/>
            <person name="Hour A."/>
            <person name="Lee P."/>
            <person name="Lin S."/>
            <person name="Lin Y."/>
            <person name="Liou J."/>
            <person name="Liu S."/>
            <person name="Hsing Y."/>
            <person name="Raghuvanshi S."/>
            <person name="Mohanty A."/>
            <person name="Bharti A.K."/>
            <person name="Gaur A."/>
            <person name="Gupta V."/>
            <person name="Kumar D."/>
            <person name="Ravi V."/>
            <person name="Vij S."/>
            <person name="Kapur A."/>
            <person name="Khurana P."/>
            <person name="Khurana P."/>
            <person name="Khurana J.P."/>
            <person name="Tyagi A.K."/>
            <person name="Gaikwad K."/>
            <person name="Singh A."/>
            <person name="Dalal V."/>
            <person name="Srivastava S."/>
            <person name="Dixit A."/>
            <person name="Pal A.K."/>
            <person name="Ghazi I.A."/>
            <person name="Yadav M."/>
            <person name="Pandit A."/>
            <person name="Bhargava A."/>
            <person name="Sureshbabu K."/>
            <person name="Batra K."/>
            <person name="Sharma T.R."/>
            <person name="Mohapatra T."/>
            <person name="Singh N.K."/>
            <person name="Messing J."/>
            <person name="Nelson A.B."/>
            <person name="Fuks G."/>
            <person name="Kavchok S."/>
            <person name="Keizer G."/>
            <person name="Linton E."/>
            <person name="Llaca V."/>
            <person name="Song R."/>
            <person name="Tanyolac B."/>
            <person name="Young S."/>
            <person name="Ho-Il K."/>
            <person name="Hahn J.H."/>
            <person name="Sangsakoo G."/>
            <person name="Vanavichit A."/>
            <person name="de Mattos Luiz.A.T."/>
            <person name="Zimmer P.D."/>
            <person name="Malone G."/>
            <person name="Dellagostin O."/>
            <person name="de Oliveira A.C."/>
            <person name="Bevan M."/>
            <person name="Bancroft I."/>
            <person name="Minx P."/>
            <person name="Cordum H."/>
            <person name="Wilson R."/>
            <person name="Cheng Z."/>
            <person name="Jin W."/>
            <person name="Jiang J."/>
            <person name="Leong S.A."/>
            <person name="Iwama H."/>
            <person name="Gojobori T."/>
            <person name="Itoh T."/>
            <person name="Niimura Y."/>
            <person name="Fujii Y."/>
            <person name="Habara T."/>
            <person name="Sakai H."/>
            <person name="Sato Y."/>
            <person name="Wilson G."/>
            <person name="Kumar K."/>
            <person name="McCouch S."/>
            <person name="Juretic N."/>
            <person name="Hoen D."/>
            <person name="Wright S."/>
            <person name="Bruskiewich R."/>
            <person name="Bureau T."/>
            <person name="Miyao A."/>
            <person name="Hirochika H."/>
            <person name="Nishikawa T."/>
            <person name="Kadowaki K."/>
            <person name="Sugiura M."/>
            <person name="Burr B."/>
            <person name="Sasaki T."/>
        </authorList>
    </citation>
    <scope>NUCLEOTIDE SEQUENCE [LARGE SCALE GENOMIC DNA]</scope>
    <source>
        <strain evidence="4">cv. Nipponbare</strain>
    </source>
</reference>
<accession>Q6Z7F8</accession>
<feature type="region of interest" description="Disordered" evidence="1">
    <location>
        <begin position="1"/>
        <end position="46"/>
    </location>
</feature>
<dbReference type="Proteomes" id="UP000000763">
    <property type="component" value="Chromosome 2"/>
</dbReference>
<protein>
    <submittedName>
        <fullName evidence="3">Uncharacterized protein</fullName>
    </submittedName>
</protein>
<dbReference type="EMBL" id="AP004865">
    <property type="protein sequence ID" value="BAD15810.1"/>
    <property type="molecule type" value="Genomic_DNA"/>
</dbReference>
<organism evidence="3 4">
    <name type="scientific">Oryza sativa subsp. japonica</name>
    <name type="common">Rice</name>
    <dbReference type="NCBI Taxonomy" id="39947"/>
    <lineage>
        <taxon>Eukaryota</taxon>
        <taxon>Viridiplantae</taxon>
        <taxon>Streptophyta</taxon>
        <taxon>Embryophyta</taxon>
        <taxon>Tracheophyta</taxon>
        <taxon>Spermatophyta</taxon>
        <taxon>Magnoliopsida</taxon>
        <taxon>Liliopsida</taxon>
        <taxon>Poales</taxon>
        <taxon>Poaceae</taxon>
        <taxon>BOP clade</taxon>
        <taxon>Oryzoideae</taxon>
        <taxon>Oryzeae</taxon>
        <taxon>Oryzinae</taxon>
        <taxon>Oryza</taxon>
        <taxon>Oryza sativa</taxon>
    </lineage>
</organism>
<reference evidence="4" key="4">
    <citation type="journal article" date="2008" name="Nucleic Acids Res.">
        <title>The rice annotation project database (RAP-DB): 2008 update.</title>
        <authorList>
            <consortium name="The rice annotation project (RAP)"/>
        </authorList>
    </citation>
    <scope>GENOME REANNOTATION</scope>
    <source>
        <strain evidence="4">cv. Nipponbare</strain>
    </source>
</reference>
<evidence type="ECO:0000313" key="4">
    <source>
        <dbReference type="Proteomes" id="UP000000763"/>
    </source>
</evidence>
<gene>
    <name evidence="2" type="ORF">OJ1712_E04.15</name>
    <name evidence="3" type="ORF">P0020C11.4</name>
</gene>
<evidence type="ECO:0000313" key="3">
    <source>
        <dbReference type="EMBL" id="BAD15810.1"/>
    </source>
</evidence>
<sequence>MAVVGRAVGGRVGEASGGNAGRCGSGDRELNNGKSGGLGLGNGSNDDDCGMWVEGWKRLAVGRATGVDPLMGSSTWGSVVDDPTGDGREGLRLGWRWMRARAPATVAAAATMGGVDPVPLPLQRGCCSPRAQRRRR</sequence>
<evidence type="ECO:0000313" key="2">
    <source>
        <dbReference type="EMBL" id="BAD15583.1"/>
    </source>
</evidence>
<reference evidence="3" key="2">
    <citation type="submission" date="2002-03" db="EMBL/GenBank/DDBJ databases">
        <title>Oryza sativa nipponbare(GA3) genomic DNA, chromosome 2, PAC clone:P0020C11.</title>
        <authorList>
            <person name="Sasaki T."/>
            <person name="Matsumoto T."/>
            <person name="Yamamoto K."/>
        </authorList>
    </citation>
    <scope>NUCLEOTIDE SEQUENCE</scope>
</reference>
<evidence type="ECO:0000256" key="1">
    <source>
        <dbReference type="SAM" id="MobiDB-lite"/>
    </source>
</evidence>
<reference evidence="2" key="1">
    <citation type="submission" date="2001-09" db="EMBL/GenBank/DDBJ databases">
        <title>Oryza sativa nipponbare(GA3) genomic DNA, chromosome 2, BAC clone:OJ1712_E04.</title>
        <authorList>
            <person name="Sasaki T."/>
            <person name="Matsumoto T."/>
            <person name="Yamamoto K."/>
        </authorList>
    </citation>
    <scope>NUCLEOTIDE SEQUENCE</scope>
</reference>
<dbReference type="AlphaFoldDB" id="Q6Z7F8"/>
<dbReference type="EMBL" id="AP004144">
    <property type="protein sequence ID" value="BAD15583.1"/>
    <property type="molecule type" value="Genomic_DNA"/>
</dbReference>